<dbReference type="EMBL" id="CH476602">
    <property type="protein sequence ID" value="EAU33162.1"/>
    <property type="molecule type" value="Genomic_DNA"/>
</dbReference>
<dbReference type="GeneID" id="4322303"/>
<dbReference type="OrthoDB" id="5275938at2759"/>
<protein>
    <submittedName>
        <fullName evidence="1">Uncharacterized protein</fullName>
    </submittedName>
</protein>
<dbReference type="RefSeq" id="XP_001215796.1">
    <property type="nucleotide sequence ID" value="XM_001215796.1"/>
</dbReference>
<dbReference type="STRING" id="341663.Q0CI66"/>
<gene>
    <name evidence="1" type="ORF">ATEG_06618</name>
</gene>
<proteinExistence type="predicted"/>
<dbReference type="Proteomes" id="UP000007963">
    <property type="component" value="Unassembled WGS sequence"/>
</dbReference>
<dbReference type="VEuPathDB" id="FungiDB:ATEG_06618"/>
<dbReference type="AlphaFoldDB" id="Q0CI66"/>
<accession>Q0CI66</accession>
<evidence type="ECO:0000313" key="2">
    <source>
        <dbReference type="Proteomes" id="UP000007963"/>
    </source>
</evidence>
<reference evidence="2" key="1">
    <citation type="submission" date="2005-09" db="EMBL/GenBank/DDBJ databases">
        <title>Annotation of the Aspergillus terreus NIH2624 genome.</title>
        <authorList>
            <person name="Birren B.W."/>
            <person name="Lander E.S."/>
            <person name="Galagan J.E."/>
            <person name="Nusbaum C."/>
            <person name="Devon K."/>
            <person name="Henn M."/>
            <person name="Ma L.-J."/>
            <person name="Jaffe D.B."/>
            <person name="Butler J."/>
            <person name="Alvarez P."/>
            <person name="Gnerre S."/>
            <person name="Grabherr M."/>
            <person name="Kleber M."/>
            <person name="Mauceli E.W."/>
            <person name="Brockman W."/>
            <person name="Rounsley S."/>
            <person name="Young S.K."/>
            <person name="LaButti K."/>
            <person name="Pushparaj V."/>
            <person name="DeCaprio D."/>
            <person name="Crawford M."/>
            <person name="Koehrsen M."/>
            <person name="Engels R."/>
            <person name="Montgomery P."/>
            <person name="Pearson M."/>
            <person name="Howarth C."/>
            <person name="Larson L."/>
            <person name="Luoma S."/>
            <person name="White J."/>
            <person name="Alvarado L."/>
            <person name="Kodira C.D."/>
            <person name="Zeng Q."/>
            <person name="Oleary S."/>
            <person name="Yandava C."/>
            <person name="Denning D.W."/>
            <person name="Nierman W.C."/>
            <person name="Milne T."/>
            <person name="Madden K."/>
        </authorList>
    </citation>
    <scope>NUCLEOTIDE SEQUENCE [LARGE SCALE GENOMIC DNA]</scope>
    <source>
        <strain evidence="2">NIH 2624 / FGSC A1156</strain>
    </source>
</reference>
<sequence length="205" mass="23293">MLISITALVQYFDCMEAVQLYAHFWIDRLIWPIIYIRNFHEWIWIARIYRHDALFAEATRIAIRESTGPLDLWGFDGSKSLSDTIETLRQEAIDGIVAKLYDRIEVVKQGKYCCGKCDALILGRLIPLLQDHGLYPRPVPPFQGISIDVLVRTVAGLQAWSFVGVFHTIRGCDNVTGAAVGTEMQELEELCEQVQGLSMEEFNNA</sequence>
<evidence type="ECO:0000313" key="1">
    <source>
        <dbReference type="EMBL" id="EAU33162.1"/>
    </source>
</evidence>
<dbReference type="HOGENOM" id="CLU_1337273_0_0_1"/>
<organism evidence="1 2">
    <name type="scientific">Aspergillus terreus (strain NIH 2624 / FGSC A1156)</name>
    <dbReference type="NCBI Taxonomy" id="341663"/>
    <lineage>
        <taxon>Eukaryota</taxon>
        <taxon>Fungi</taxon>
        <taxon>Dikarya</taxon>
        <taxon>Ascomycota</taxon>
        <taxon>Pezizomycotina</taxon>
        <taxon>Eurotiomycetes</taxon>
        <taxon>Eurotiomycetidae</taxon>
        <taxon>Eurotiales</taxon>
        <taxon>Aspergillaceae</taxon>
        <taxon>Aspergillus</taxon>
        <taxon>Aspergillus subgen. Circumdati</taxon>
    </lineage>
</organism>
<name>Q0CI66_ASPTN</name>